<reference evidence="19" key="1">
    <citation type="submission" date="2021-01" db="UniProtKB">
        <authorList>
            <consortium name="EnsemblMetazoa"/>
        </authorList>
    </citation>
    <scope>IDENTIFICATION</scope>
</reference>
<dbReference type="OrthoDB" id="122279at2759"/>
<evidence type="ECO:0000256" key="3">
    <source>
        <dbReference type="ARBA" id="ARBA00022490"/>
    </source>
</evidence>
<evidence type="ECO:0000256" key="17">
    <source>
        <dbReference type="SAM" id="MobiDB-lite"/>
    </source>
</evidence>
<dbReference type="Gene3D" id="1.10.510.10">
    <property type="entry name" value="Transferase(Phosphotransferase) domain 1"/>
    <property type="match status" value="1"/>
</dbReference>
<dbReference type="KEGG" id="vde:111247328"/>
<dbReference type="GO" id="GO:0005524">
    <property type="term" value="F:ATP binding"/>
    <property type="evidence" value="ECO:0007669"/>
    <property type="project" value="UniProtKB-UniRule"/>
</dbReference>
<evidence type="ECO:0000256" key="14">
    <source>
        <dbReference type="ARBA" id="ARBA00049308"/>
    </source>
</evidence>
<evidence type="ECO:0000256" key="4">
    <source>
        <dbReference type="ARBA" id="ARBA00022527"/>
    </source>
</evidence>
<evidence type="ECO:0000256" key="2">
    <source>
        <dbReference type="ARBA" id="ARBA00013203"/>
    </source>
</evidence>
<keyword evidence="9" id="KW-0829">Tyrosine-protein kinase</keyword>
<dbReference type="PROSITE" id="PS00108">
    <property type="entry name" value="PROTEIN_KINASE_ST"/>
    <property type="match status" value="1"/>
</dbReference>
<keyword evidence="20" id="KW-1185">Reference proteome</keyword>
<dbReference type="EC" id="2.7.12.1" evidence="2"/>
<evidence type="ECO:0000256" key="1">
    <source>
        <dbReference type="ARBA" id="ARBA00004496"/>
    </source>
</evidence>
<dbReference type="RefSeq" id="XP_022653845.1">
    <property type="nucleotide sequence ID" value="XM_022798110.1"/>
</dbReference>
<dbReference type="PROSITE" id="PS50011">
    <property type="entry name" value="PROTEIN_KINASE_DOM"/>
    <property type="match status" value="1"/>
</dbReference>
<keyword evidence="3" id="KW-0963">Cytoplasm</keyword>
<accession>A0A7M7JL34</accession>
<dbReference type="SUPFAM" id="SSF56112">
    <property type="entry name" value="Protein kinase-like (PK-like)"/>
    <property type="match status" value="1"/>
</dbReference>
<evidence type="ECO:0000313" key="19">
    <source>
        <dbReference type="EnsemblMetazoa" id="XP_022653844"/>
    </source>
</evidence>
<dbReference type="GeneID" id="111247328"/>
<dbReference type="RefSeq" id="XP_022653844.1">
    <property type="nucleotide sequence ID" value="XM_022798109.1"/>
</dbReference>
<dbReference type="AlphaFoldDB" id="A0A7M7JL34"/>
<dbReference type="InterPro" id="IPR000719">
    <property type="entry name" value="Prot_kinase_dom"/>
</dbReference>
<dbReference type="GO" id="GO:0004674">
    <property type="term" value="F:protein serine/threonine kinase activity"/>
    <property type="evidence" value="ECO:0007669"/>
    <property type="project" value="UniProtKB-KW"/>
</dbReference>
<name>A0A7M7JL34_VARDE</name>
<dbReference type="InterPro" id="IPR051302">
    <property type="entry name" value="Dual_SerThr-Tyr_Kinase"/>
</dbReference>
<evidence type="ECO:0000256" key="13">
    <source>
        <dbReference type="ARBA" id="ARBA00049003"/>
    </source>
</evidence>
<dbReference type="InterPro" id="IPR017441">
    <property type="entry name" value="Protein_kinase_ATP_BS"/>
</dbReference>
<dbReference type="GO" id="GO:0004712">
    <property type="term" value="F:protein serine/threonine/tyrosine kinase activity"/>
    <property type="evidence" value="ECO:0007669"/>
    <property type="project" value="UniProtKB-EC"/>
</dbReference>
<dbReference type="EnsemblMetazoa" id="XM_022798110">
    <property type="protein sequence ID" value="XP_022653845"/>
    <property type="gene ID" value="LOC111247328"/>
</dbReference>
<proteinExistence type="predicted"/>
<dbReference type="InterPro" id="IPR008271">
    <property type="entry name" value="Ser/Thr_kinase_AS"/>
</dbReference>
<dbReference type="GO" id="GO:0043066">
    <property type="term" value="P:negative regulation of apoptotic process"/>
    <property type="evidence" value="ECO:0007669"/>
    <property type="project" value="TreeGrafter"/>
</dbReference>
<dbReference type="GO" id="GO:0070374">
    <property type="term" value="P:positive regulation of ERK1 and ERK2 cascade"/>
    <property type="evidence" value="ECO:0007669"/>
    <property type="project" value="TreeGrafter"/>
</dbReference>
<comment type="catalytic activity">
    <reaction evidence="13">
        <text>L-seryl-[protein] + ATP = O-phospho-L-seryl-[protein] + ADP + H(+)</text>
        <dbReference type="Rhea" id="RHEA:17989"/>
        <dbReference type="Rhea" id="RHEA-COMP:9863"/>
        <dbReference type="Rhea" id="RHEA-COMP:11604"/>
        <dbReference type="ChEBI" id="CHEBI:15378"/>
        <dbReference type="ChEBI" id="CHEBI:29999"/>
        <dbReference type="ChEBI" id="CHEBI:30616"/>
        <dbReference type="ChEBI" id="CHEBI:83421"/>
        <dbReference type="ChEBI" id="CHEBI:456216"/>
        <dbReference type="EC" id="2.7.12.1"/>
    </reaction>
</comment>
<evidence type="ECO:0000256" key="8">
    <source>
        <dbReference type="ARBA" id="ARBA00022840"/>
    </source>
</evidence>
<evidence type="ECO:0000256" key="12">
    <source>
        <dbReference type="ARBA" id="ARBA00042638"/>
    </source>
</evidence>
<organism evidence="19 20">
    <name type="scientific">Varroa destructor</name>
    <name type="common">Honeybee mite</name>
    <dbReference type="NCBI Taxonomy" id="109461"/>
    <lineage>
        <taxon>Eukaryota</taxon>
        <taxon>Metazoa</taxon>
        <taxon>Ecdysozoa</taxon>
        <taxon>Arthropoda</taxon>
        <taxon>Chelicerata</taxon>
        <taxon>Arachnida</taxon>
        <taxon>Acari</taxon>
        <taxon>Parasitiformes</taxon>
        <taxon>Mesostigmata</taxon>
        <taxon>Gamasina</taxon>
        <taxon>Dermanyssoidea</taxon>
        <taxon>Varroidae</taxon>
        <taxon>Varroa</taxon>
    </lineage>
</organism>
<evidence type="ECO:0000256" key="6">
    <source>
        <dbReference type="ARBA" id="ARBA00022741"/>
    </source>
</evidence>
<feature type="domain" description="Protein kinase" evidence="18">
    <location>
        <begin position="685"/>
        <end position="939"/>
    </location>
</feature>
<dbReference type="OMA" id="VTRMVWE"/>
<evidence type="ECO:0000256" key="15">
    <source>
        <dbReference type="ARBA" id="ARBA00051680"/>
    </source>
</evidence>
<keyword evidence="6 16" id="KW-0547">Nucleotide-binding</keyword>
<keyword evidence="5" id="KW-0808">Transferase</keyword>
<comment type="catalytic activity">
    <reaction evidence="14">
        <text>L-threonyl-[protein] + ATP = O-phospho-L-threonyl-[protein] + ADP + H(+)</text>
        <dbReference type="Rhea" id="RHEA:46608"/>
        <dbReference type="Rhea" id="RHEA-COMP:11060"/>
        <dbReference type="Rhea" id="RHEA-COMP:11605"/>
        <dbReference type="ChEBI" id="CHEBI:15378"/>
        <dbReference type="ChEBI" id="CHEBI:30013"/>
        <dbReference type="ChEBI" id="CHEBI:30616"/>
        <dbReference type="ChEBI" id="CHEBI:61977"/>
        <dbReference type="ChEBI" id="CHEBI:456216"/>
        <dbReference type="EC" id="2.7.12.1"/>
    </reaction>
</comment>
<dbReference type="Proteomes" id="UP000594260">
    <property type="component" value="Unplaced"/>
</dbReference>
<comment type="catalytic activity">
    <reaction evidence="15">
        <text>L-tyrosyl-[protein] + ATP = O-phospho-L-tyrosyl-[protein] + ADP + H(+)</text>
        <dbReference type="Rhea" id="RHEA:10596"/>
        <dbReference type="Rhea" id="RHEA-COMP:10136"/>
        <dbReference type="Rhea" id="RHEA-COMP:20101"/>
        <dbReference type="ChEBI" id="CHEBI:15378"/>
        <dbReference type="ChEBI" id="CHEBI:30616"/>
        <dbReference type="ChEBI" id="CHEBI:46858"/>
        <dbReference type="ChEBI" id="CHEBI:61978"/>
        <dbReference type="ChEBI" id="CHEBI:456216"/>
        <dbReference type="EC" id="2.7.12.1"/>
    </reaction>
</comment>
<protein>
    <recommendedName>
        <fullName evidence="10">Dual serine/threonine and tyrosine protein kinase</fullName>
        <ecNumber evidence="2">2.7.12.1</ecNumber>
    </recommendedName>
    <alternativeName>
        <fullName evidence="12">Dusty protein kinase</fullName>
    </alternativeName>
    <alternativeName>
        <fullName evidence="11">Receptor-interacting serine/threonine-protein kinase 5</fullName>
    </alternativeName>
</protein>
<keyword evidence="4" id="KW-0723">Serine/threonine-protein kinase</keyword>
<evidence type="ECO:0000256" key="5">
    <source>
        <dbReference type="ARBA" id="ARBA00022679"/>
    </source>
</evidence>
<evidence type="ECO:0000256" key="16">
    <source>
        <dbReference type="PROSITE-ProRule" id="PRU10141"/>
    </source>
</evidence>
<evidence type="ECO:0000256" key="7">
    <source>
        <dbReference type="ARBA" id="ARBA00022777"/>
    </source>
</evidence>
<dbReference type="InParanoid" id="A0A7M7JL34"/>
<dbReference type="GO" id="GO:0044344">
    <property type="term" value="P:cellular response to fibroblast growth factor stimulus"/>
    <property type="evidence" value="ECO:0007669"/>
    <property type="project" value="TreeGrafter"/>
</dbReference>
<keyword evidence="8 16" id="KW-0067">ATP-binding</keyword>
<sequence length="1031" mass="116211">MNCKIIDRCTSAAELQTSTRRARAQHHHTKCRERRLRMRSETTGLSMARECQRFAKNSRQLRRLYKDTKIAIEEVIKGGYFSKEQVNHLRPSEEQESTIARAVAGRVAIVVLGRSCTAKAAVINELFGSPVLPGGVAHGPEELWRMVRFTYGQQTEISLTVPDSAYDLMEDLAAYDQTWQTIPRADLTIDGCDDRTKRTAILEVKMKNPLLREDVTLVASPSEDSITQALSRATNGQSTPTIVIYAVQDESLSSKEEQELRELKLTLGSADHVLFVKSSTGHSACMCDLTESEQHARRQHSAHTLSELFRQLQALGFVLDRVNSEGPCSMLVDSVDAIRQSCANQHQQTSTGRKGRNQTNNNNTSSVVLFMRRVLQWLIVDGANALNEIQSTVLNMFMLSVFEFIRDRSITPIRIEYARDKEAELFKKLLEVALNKQEEIRLLIATTIEDLRDEILNKCATFEFSMVPRDELDGATTTTRQKCAAQIQDLVLSILSSAVADKLVGSVTLLKESFVGTLERCLATLEGTNFQGGSQLNEDTTHSLQASHALRQILNAAYQLEMTVRTSSSILWVFLEKMRQFIQVFPGRGSPCIDAEWKRRVAAGLLESLSESRLARCICAQFRDKLRNSHERFVAAMTKLKADHDGRIDMIKNDKDKIRKVLAPRIARYSLEAVSLRDSILYGMPWLGRELGRGQYGVVFSCDTWGIKGPAAVKSVVPPDDKHWNDLAMEFFYTRSLPPHERLVPLRGSVIDYNYAPNTPAVLLVMDRLTQDLHTALHNELPFLTRMQIAQDVVQGIRFLHSQGLMHRDIKLKNVLLDNKNRAKITDLGFCKPNAMISGSIVGTPIHMAPELFSQKYDKRVDTYAFGILFWYLCSGSTLLPAIFADCPNKDSLWNNVRKGARPERLPVFSDACWELMSQCWHREPDQRPHLGDVEERILAIMAAHEKDDERLHDSMETVWSAEDAVDSAMSHHNNYNGHATHVMNNTPLVKTSSGRRKQWRPQSPTTPIPANVPVTADDANPPAKWTPLVH</sequence>
<evidence type="ECO:0000313" key="20">
    <source>
        <dbReference type="Proteomes" id="UP000594260"/>
    </source>
</evidence>
<feature type="region of interest" description="Disordered" evidence="17">
    <location>
        <begin position="976"/>
        <end position="1031"/>
    </location>
</feature>
<dbReference type="Pfam" id="PF00069">
    <property type="entry name" value="Pkinase"/>
    <property type="match status" value="1"/>
</dbReference>
<dbReference type="GO" id="GO:0045743">
    <property type="term" value="P:positive regulation of fibroblast growth factor receptor signaling pathway"/>
    <property type="evidence" value="ECO:0007669"/>
    <property type="project" value="TreeGrafter"/>
</dbReference>
<dbReference type="PANTHER" id="PTHR46392:SF1">
    <property type="entry name" value="DUAL SERINE_THREONINE AND TYROSINE PROTEIN KINASE"/>
    <property type="match status" value="1"/>
</dbReference>
<evidence type="ECO:0000256" key="10">
    <source>
        <dbReference type="ARBA" id="ARBA00040421"/>
    </source>
</evidence>
<feature type="binding site" evidence="16">
    <location>
        <position position="714"/>
    </location>
    <ligand>
        <name>ATP</name>
        <dbReference type="ChEBI" id="CHEBI:30616"/>
    </ligand>
</feature>
<dbReference type="SMART" id="SM00220">
    <property type="entry name" value="S_TKc"/>
    <property type="match status" value="1"/>
</dbReference>
<dbReference type="GO" id="GO:0005737">
    <property type="term" value="C:cytoplasm"/>
    <property type="evidence" value="ECO:0007669"/>
    <property type="project" value="UniProtKB-SubCell"/>
</dbReference>
<feature type="compositionally biased region" description="Polar residues" evidence="17">
    <location>
        <begin position="976"/>
        <end position="993"/>
    </location>
</feature>
<dbReference type="EnsemblMetazoa" id="XM_022798109">
    <property type="protein sequence ID" value="XP_022653844"/>
    <property type="gene ID" value="LOC111247328"/>
</dbReference>
<dbReference type="PANTHER" id="PTHR46392">
    <property type="entry name" value="DUAL SERINE/THREONINE AND TYROSINE PROTEIN KINASE"/>
    <property type="match status" value="1"/>
</dbReference>
<evidence type="ECO:0000259" key="18">
    <source>
        <dbReference type="PROSITE" id="PS50011"/>
    </source>
</evidence>
<dbReference type="InterPro" id="IPR011009">
    <property type="entry name" value="Kinase-like_dom_sf"/>
</dbReference>
<evidence type="ECO:0000256" key="11">
    <source>
        <dbReference type="ARBA" id="ARBA00041268"/>
    </source>
</evidence>
<comment type="subcellular location">
    <subcellularLocation>
        <location evidence="1">Cytoplasm</location>
    </subcellularLocation>
</comment>
<dbReference type="PROSITE" id="PS00107">
    <property type="entry name" value="PROTEIN_KINASE_ATP"/>
    <property type="match status" value="1"/>
</dbReference>
<dbReference type="GO" id="GO:0004713">
    <property type="term" value="F:protein tyrosine kinase activity"/>
    <property type="evidence" value="ECO:0007669"/>
    <property type="project" value="UniProtKB-KW"/>
</dbReference>
<keyword evidence="7" id="KW-0418">Kinase</keyword>
<evidence type="ECO:0000256" key="9">
    <source>
        <dbReference type="ARBA" id="ARBA00023137"/>
    </source>
</evidence>